<gene>
    <name evidence="1" type="ORF">ACFFJD_02275</name>
</gene>
<reference evidence="1 2" key="1">
    <citation type="submission" date="2024-09" db="EMBL/GenBank/DDBJ databases">
        <authorList>
            <person name="Sun Q."/>
            <person name="Mori K."/>
        </authorList>
    </citation>
    <scope>NUCLEOTIDE SEQUENCE [LARGE SCALE GENOMIC DNA]</scope>
    <source>
        <strain evidence="1 2">CCM 7957</strain>
    </source>
</reference>
<organism evidence="1 2">
    <name type="scientific">Gordonia phosphorivorans</name>
    <dbReference type="NCBI Taxonomy" id="1056982"/>
    <lineage>
        <taxon>Bacteria</taxon>
        <taxon>Bacillati</taxon>
        <taxon>Actinomycetota</taxon>
        <taxon>Actinomycetes</taxon>
        <taxon>Mycobacteriales</taxon>
        <taxon>Gordoniaceae</taxon>
        <taxon>Gordonia</taxon>
    </lineage>
</organism>
<keyword evidence="2" id="KW-1185">Reference proteome</keyword>
<dbReference type="RefSeq" id="WP_382360306.1">
    <property type="nucleotide sequence ID" value="NZ_JBHLWV010000006.1"/>
</dbReference>
<comment type="caution">
    <text evidence="1">The sequence shown here is derived from an EMBL/GenBank/DDBJ whole genome shotgun (WGS) entry which is preliminary data.</text>
</comment>
<protein>
    <submittedName>
        <fullName evidence="1">Uncharacterized protein</fullName>
    </submittedName>
</protein>
<sequence>MTLASLTSRQQLTMAAAQLLLAARTEARPRYEAADAERLLHAHLRFSHRGHDARTVSPAAALDELLATKFAVGTIESWWLP</sequence>
<dbReference type="Proteomes" id="UP001589783">
    <property type="component" value="Unassembled WGS sequence"/>
</dbReference>
<evidence type="ECO:0000313" key="2">
    <source>
        <dbReference type="Proteomes" id="UP001589783"/>
    </source>
</evidence>
<accession>A0ABV6H4E6</accession>
<name>A0ABV6H4E6_9ACTN</name>
<dbReference type="EMBL" id="JBHLWV010000006">
    <property type="protein sequence ID" value="MFC0313680.1"/>
    <property type="molecule type" value="Genomic_DNA"/>
</dbReference>
<evidence type="ECO:0000313" key="1">
    <source>
        <dbReference type="EMBL" id="MFC0313680.1"/>
    </source>
</evidence>
<proteinExistence type="predicted"/>